<dbReference type="InterPro" id="IPR054331">
    <property type="entry name" value="LiaF_TM"/>
</dbReference>
<evidence type="ECO:0000313" key="6">
    <source>
        <dbReference type="Proteomes" id="UP000431451"/>
    </source>
</evidence>
<keyword evidence="1" id="KW-1133">Transmembrane helix</keyword>
<evidence type="ECO:0000313" key="3">
    <source>
        <dbReference type="EMBL" id="CAG9709604.1"/>
    </source>
</evidence>
<dbReference type="EMBL" id="CAMTCP010000008">
    <property type="protein sequence ID" value="CAI3538613.1"/>
    <property type="molecule type" value="Genomic_DNA"/>
</dbReference>
<evidence type="ECO:0000259" key="2">
    <source>
        <dbReference type="Pfam" id="PF22570"/>
    </source>
</evidence>
<dbReference type="Proteomes" id="UP001189143">
    <property type="component" value="Unassembled WGS sequence"/>
</dbReference>
<reference evidence="4" key="3">
    <citation type="submission" date="2022-10" db="EMBL/GenBank/DDBJ databases">
        <authorList>
            <person name="Aires J."/>
            <person name="Mesa V."/>
        </authorList>
    </citation>
    <scope>NUCLEOTIDE SEQUENCE</scope>
    <source>
        <strain evidence="4">Clostridium neonatale JD116</strain>
    </source>
</reference>
<dbReference type="Pfam" id="PF22570">
    <property type="entry name" value="LiaF-TM"/>
    <property type="match status" value="1"/>
</dbReference>
<evidence type="ECO:0000256" key="1">
    <source>
        <dbReference type="SAM" id="Phobius"/>
    </source>
</evidence>
<feature type="transmembrane region" description="Helical" evidence="1">
    <location>
        <begin position="7"/>
        <end position="26"/>
    </location>
</feature>
<protein>
    <submittedName>
        <fullName evidence="4">Membrane protein</fullName>
    </submittedName>
</protein>
<dbReference type="Proteomes" id="UP000431451">
    <property type="component" value="Unassembled WGS sequence"/>
</dbReference>
<keyword evidence="1" id="KW-0472">Membrane</keyword>
<reference evidence="5 6" key="1">
    <citation type="submission" date="2018-06" db="EMBL/GenBank/DDBJ databases">
        <authorList>
            <consortium name="IHU Genomes"/>
        </authorList>
    </citation>
    <scope>NUCLEOTIDE SEQUENCE [LARGE SCALE GENOMIC DNA]</scope>
    <source>
        <strain evidence="5 6">NEC25</strain>
    </source>
</reference>
<gene>
    <name evidence="4" type="ORF">CNEO2_1070003</name>
    <name evidence="3" type="ORF">CNEO_44296</name>
    <name evidence="5" type="ORF">CNEONATNEC25_01309</name>
</gene>
<keyword evidence="1" id="KW-0812">Transmembrane</keyword>
<dbReference type="EMBL" id="UWJD01000001">
    <property type="protein sequence ID" value="VCT83712.1"/>
    <property type="molecule type" value="Genomic_DNA"/>
</dbReference>
<reference evidence="3" key="2">
    <citation type="submission" date="2021-10" db="EMBL/GenBank/DDBJ databases">
        <authorList>
            <person name="Mesa V."/>
        </authorList>
    </citation>
    <scope>NUCLEOTIDE SEQUENCE</scope>
    <source>
        <strain evidence="3">CC3_PB</strain>
    </source>
</reference>
<evidence type="ECO:0000313" key="5">
    <source>
        <dbReference type="EMBL" id="VCT83712.1"/>
    </source>
</evidence>
<dbReference type="Proteomes" id="UP000789738">
    <property type="component" value="Unassembled WGS sequence"/>
</dbReference>
<feature type="transmembrane region" description="Helical" evidence="1">
    <location>
        <begin position="55"/>
        <end position="73"/>
    </location>
</feature>
<proteinExistence type="predicted"/>
<dbReference type="RefSeq" id="WP_125149110.1">
    <property type="nucleotide sequence ID" value="NZ_CAKJVE010000004.1"/>
</dbReference>
<dbReference type="EMBL" id="CAKJVE010000004">
    <property type="protein sequence ID" value="CAG9709604.1"/>
    <property type="molecule type" value="Genomic_DNA"/>
</dbReference>
<feature type="domain" description="LiaF transmembrane" evidence="2">
    <location>
        <begin position="9"/>
        <end position="103"/>
    </location>
</feature>
<evidence type="ECO:0000313" key="4">
    <source>
        <dbReference type="EMBL" id="CAI3538613.1"/>
    </source>
</evidence>
<name>A0A650LWI9_9CLOT</name>
<accession>A0A650LWI9</accession>
<feature type="transmembrane region" description="Helical" evidence="1">
    <location>
        <begin position="79"/>
        <end position="99"/>
    </location>
</feature>
<organism evidence="5 6">
    <name type="scientific">Clostridium neonatale</name>
    <dbReference type="NCBI Taxonomy" id="137838"/>
    <lineage>
        <taxon>Bacteria</taxon>
        <taxon>Bacillati</taxon>
        <taxon>Bacillota</taxon>
        <taxon>Clostridia</taxon>
        <taxon>Eubacteriales</taxon>
        <taxon>Clostridiaceae</taxon>
        <taxon>Clostridium</taxon>
    </lineage>
</organism>
<sequence>METKTHRIFGGITLIILAIILIISKLGYLNDFGIWSLLFTIFLIYVIIKSIYPINFGGILFPIAFLCIIYDKQLNIEELTPWTVLIVAALGTIGLSMIFHGRERYSSHKKIDNYNFDVIDSEDESNVVQKTSFGATTKYINSENFKQADFDCNVGAMEIYFDKANVKEGKAIVRINAYCSGVNLYVPKKWNVENHLEVFLSGVDQKNENEPDGLTTLVLIGNIKLSAVEIIFV</sequence>
<dbReference type="AlphaFoldDB" id="A0A650LWI9"/>